<dbReference type="Pfam" id="PF00083">
    <property type="entry name" value="Sugar_tr"/>
    <property type="match status" value="1"/>
</dbReference>
<dbReference type="Proteomes" id="UP000009328">
    <property type="component" value="Unassembled WGS sequence"/>
</dbReference>
<feature type="domain" description="Major facilitator superfamily (MFS) profile" evidence="6">
    <location>
        <begin position="43"/>
        <end position="453"/>
    </location>
</feature>
<gene>
    <name evidence="7" type="ORF">BN7_6157</name>
</gene>
<protein>
    <submittedName>
        <fullName evidence="7">Carboxylic acid transporter protein</fullName>
    </submittedName>
</protein>
<dbReference type="InterPro" id="IPR005828">
    <property type="entry name" value="MFS_sugar_transport-like"/>
</dbReference>
<feature type="transmembrane region" description="Helical" evidence="5">
    <location>
        <begin position="79"/>
        <end position="100"/>
    </location>
</feature>
<dbReference type="AlphaFoldDB" id="K0KYT2"/>
<evidence type="ECO:0000313" key="7">
    <source>
        <dbReference type="EMBL" id="CCH46564.1"/>
    </source>
</evidence>
<keyword evidence="3 5" id="KW-1133">Transmembrane helix</keyword>
<dbReference type="GO" id="GO:0035879">
    <property type="term" value="P:plasma membrane lactate transport"/>
    <property type="evidence" value="ECO:0007669"/>
    <property type="project" value="TreeGrafter"/>
</dbReference>
<dbReference type="PROSITE" id="PS50850">
    <property type="entry name" value="MFS"/>
    <property type="match status" value="1"/>
</dbReference>
<evidence type="ECO:0000256" key="2">
    <source>
        <dbReference type="ARBA" id="ARBA00022692"/>
    </source>
</evidence>
<feature type="transmembrane region" description="Helical" evidence="5">
    <location>
        <begin position="301"/>
        <end position="318"/>
    </location>
</feature>
<evidence type="ECO:0000256" key="4">
    <source>
        <dbReference type="ARBA" id="ARBA00023136"/>
    </source>
</evidence>
<organism evidence="7 8">
    <name type="scientific">Wickerhamomyces ciferrii (strain ATCC 14091 / BCRC 22168 / CBS 111 / JCM 3599 / NBRC 0793 / NRRL Y-1031 F-60-10)</name>
    <name type="common">Yeast</name>
    <name type="synonym">Pichia ciferrii</name>
    <dbReference type="NCBI Taxonomy" id="1206466"/>
    <lineage>
        <taxon>Eukaryota</taxon>
        <taxon>Fungi</taxon>
        <taxon>Dikarya</taxon>
        <taxon>Ascomycota</taxon>
        <taxon>Saccharomycotina</taxon>
        <taxon>Saccharomycetes</taxon>
        <taxon>Phaffomycetales</taxon>
        <taxon>Wickerhamomycetaceae</taxon>
        <taxon>Wickerhamomyces</taxon>
    </lineage>
</organism>
<accession>K0KYT2</accession>
<feature type="transmembrane region" description="Helical" evidence="5">
    <location>
        <begin position="166"/>
        <end position="186"/>
    </location>
</feature>
<feature type="transmembrane region" description="Helical" evidence="5">
    <location>
        <begin position="43"/>
        <end position="67"/>
    </location>
</feature>
<sequence>MTQSIGQYVRSRIPTLFKLQSKSLKPLNPIPAFRAMSRSDWNFFMMGYMAWTVDAFDFFCTSVTATAVAKTLNRSVTDITWGITLVLMFRSLGAVIFGFISDTYGRKPAYLICCFLFCVFEIGTGFIQTYAQFLVLRGLFGMSMGGMYAAAAATSLENAPVQSRSVLSGIFLPGYNLGYIFAIIFFRAFEFTTHGWRALFWFSAAPPAMLFVWRLFFPESPFFIEHRRLEKEKLLNQGDSAKANSPVKQFFGNLKNGVKKHWLLFVYLIFLMSGMNFSSHGSQDLFPTMLQKQIKLNPDQRTVTMVVVNLGAMCGGLIMGQVSEITGRRLALVICCVIGSVLIYPTFFSDSQAQIMGAGFFMQAAVMGAWGILPIHLIELSPPEFRSLFSGLAYQLGNLVSSASSTIEADATEQFPLPEKGPDVHDYGKVMALFMTGVFIFLLICVIVGPEYFHRDLSAGAENDKDVVIIEGNDELKNQSDTFNNEQESNSDQYVSSEFLEIDQDKPITHHREHGYKKDDNIV</sequence>
<comment type="subcellular location">
    <subcellularLocation>
        <location evidence="1">Membrane</location>
        <topology evidence="1">Multi-pass membrane protein</topology>
    </subcellularLocation>
</comment>
<dbReference type="Gene3D" id="1.20.1250.20">
    <property type="entry name" value="MFS general substrate transporter like domains"/>
    <property type="match status" value="2"/>
</dbReference>
<dbReference type="GO" id="GO:0015355">
    <property type="term" value="F:secondary active monocarboxylate transmembrane transporter activity"/>
    <property type="evidence" value="ECO:0007669"/>
    <property type="project" value="TreeGrafter"/>
</dbReference>
<dbReference type="eggNOG" id="ENOG502QPK1">
    <property type="taxonomic scope" value="Eukaryota"/>
</dbReference>
<evidence type="ECO:0000256" key="5">
    <source>
        <dbReference type="SAM" id="Phobius"/>
    </source>
</evidence>
<dbReference type="GO" id="GO:0005886">
    <property type="term" value="C:plasma membrane"/>
    <property type="evidence" value="ECO:0007669"/>
    <property type="project" value="TreeGrafter"/>
</dbReference>
<proteinExistence type="predicted"/>
<dbReference type="InterPro" id="IPR020846">
    <property type="entry name" value="MFS_dom"/>
</dbReference>
<dbReference type="CDD" id="cd17316">
    <property type="entry name" value="MFS_SV2_like"/>
    <property type="match status" value="1"/>
</dbReference>
<keyword evidence="8" id="KW-1185">Reference proteome</keyword>
<evidence type="ECO:0000256" key="1">
    <source>
        <dbReference type="ARBA" id="ARBA00004141"/>
    </source>
</evidence>
<evidence type="ECO:0000313" key="8">
    <source>
        <dbReference type="Proteomes" id="UP000009328"/>
    </source>
</evidence>
<feature type="transmembrane region" description="Helical" evidence="5">
    <location>
        <begin position="427"/>
        <end position="448"/>
    </location>
</feature>
<reference evidence="7 8" key="1">
    <citation type="journal article" date="2012" name="Eukaryot. Cell">
        <title>Draft genome sequence of Wickerhamomyces ciferrii NRRL Y-1031 F-60-10.</title>
        <authorList>
            <person name="Schneider J."/>
            <person name="Andrea H."/>
            <person name="Blom J."/>
            <person name="Jaenicke S."/>
            <person name="Ruckert C."/>
            <person name="Schorsch C."/>
            <person name="Szczepanowski R."/>
            <person name="Farwick M."/>
            <person name="Goesmann A."/>
            <person name="Puhler A."/>
            <person name="Schaffer S."/>
            <person name="Tauch A."/>
            <person name="Kohler T."/>
            <person name="Brinkrolf K."/>
        </authorList>
    </citation>
    <scope>NUCLEOTIDE SEQUENCE [LARGE SCALE GENOMIC DNA]</scope>
    <source>
        <strain evidence="8">ATCC 14091 / BCRC 22168 / CBS 111 / JCM 3599 / NBRC 0793 / NRRL Y-1031 F-60-10</strain>
    </source>
</reference>
<dbReference type="InParanoid" id="K0KYT2"/>
<dbReference type="PANTHER" id="PTHR23508:SF10">
    <property type="entry name" value="CARBOXYLIC ACID TRANSPORTER PROTEIN HOMOLOG"/>
    <property type="match status" value="1"/>
</dbReference>
<name>K0KYT2_WICCF</name>
<evidence type="ECO:0000256" key="3">
    <source>
        <dbReference type="ARBA" id="ARBA00022989"/>
    </source>
</evidence>
<dbReference type="InterPro" id="IPR036259">
    <property type="entry name" value="MFS_trans_sf"/>
</dbReference>
<feature type="transmembrane region" description="Helical" evidence="5">
    <location>
        <begin position="353"/>
        <end position="373"/>
    </location>
</feature>
<evidence type="ECO:0000259" key="6">
    <source>
        <dbReference type="PROSITE" id="PS50850"/>
    </source>
</evidence>
<keyword evidence="4 5" id="KW-0472">Membrane</keyword>
<dbReference type="HOGENOM" id="CLU_001265_46_1_1"/>
<feature type="transmembrane region" description="Helical" evidence="5">
    <location>
        <begin position="330"/>
        <end position="347"/>
    </location>
</feature>
<dbReference type="EMBL" id="CAIF01000253">
    <property type="protein sequence ID" value="CCH46564.1"/>
    <property type="molecule type" value="Genomic_DNA"/>
</dbReference>
<keyword evidence="2 5" id="KW-0812">Transmembrane</keyword>
<dbReference type="PANTHER" id="PTHR23508">
    <property type="entry name" value="CARBOXYLIC ACID TRANSPORTER PROTEIN HOMOLOG"/>
    <property type="match status" value="1"/>
</dbReference>
<dbReference type="SUPFAM" id="SSF103473">
    <property type="entry name" value="MFS general substrate transporter"/>
    <property type="match status" value="1"/>
</dbReference>
<feature type="transmembrane region" description="Helical" evidence="5">
    <location>
        <begin position="262"/>
        <end position="281"/>
    </location>
</feature>
<comment type="caution">
    <text evidence="7">The sequence shown here is derived from an EMBL/GenBank/DDBJ whole genome shotgun (WGS) entry which is preliminary data.</text>
</comment>
<feature type="transmembrane region" description="Helical" evidence="5">
    <location>
        <begin position="109"/>
        <end position="128"/>
    </location>
</feature>
<feature type="transmembrane region" description="Helical" evidence="5">
    <location>
        <begin position="198"/>
        <end position="217"/>
    </location>
</feature>